<keyword evidence="2" id="KW-1185">Reference proteome</keyword>
<accession>A0ACC5U987</accession>
<dbReference type="EMBL" id="JAHKPD010000013">
    <property type="protein sequence ID" value="MBU2950889.1"/>
    <property type="molecule type" value="Genomic_DNA"/>
</dbReference>
<evidence type="ECO:0000313" key="2">
    <source>
        <dbReference type="Proteomes" id="UP001647509"/>
    </source>
</evidence>
<sequence>MKLLKIGIVFLYLIFDMSGFAQQPNIIFLMTDDQRWDNFGCYGRPEFKTANIDRLADEGVVFDRAFYPVAICMPSRVTMMSGRYLSNHKVGFTHPYNLTFSKTDFEDTYPAQLKQSGYRTGFVGKFGFAVTDTAYHTKGGVSGYDLQEHLGKYFDYFAGNGVHFSGAFKAWPEDARLKEIYDENRPLNERTLKTGDAMLHFLDTQPKDKPFCLSVSFYAVKNDKDKDMYPPHVKEFENKNFSVPENWVEGKNTKLPELLDHWRGVTLHMKRTSTPELYQKLVRRFATQGYTVDQQVGRLIEKLEDMGILDNTIIIYTSDNGRFHGSQGLYDKAILYEESIKAPLIIFDGRKTKEKRGYREDAFISSVDIAPTILSFAGIETPGKMQGKSFTDILDQTQNRKQWQKSVYSESLFINILHKKRKNEDIESVNQELINANESYRSRGVRNEKFKYIIYYEHTPVIEELYDLDNDPHEMNNVVSDKKYAKVLKRLRIETEKKHKEIQ</sequence>
<name>A0ACC5U987_9FLAO</name>
<proteinExistence type="predicted"/>
<dbReference type="Proteomes" id="UP001647509">
    <property type="component" value="Unassembled WGS sequence"/>
</dbReference>
<gene>
    <name evidence="1" type="ORF">KO493_09280</name>
</gene>
<comment type="caution">
    <text evidence="1">The sequence shown here is derived from an EMBL/GenBank/DDBJ whole genome shotgun (WGS) entry which is preliminary data.</text>
</comment>
<evidence type="ECO:0000313" key="1">
    <source>
        <dbReference type="EMBL" id="MBU2950889.1"/>
    </source>
</evidence>
<organism evidence="1 2">
    <name type="scientific">Pseudotamlana agarivorans</name>
    <dbReference type="NCBI Taxonomy" id="481183"/>
    <lineage>
        <taxon>Bacteria</taxon>
        <taxon>Pseudomonadati</taxon>
        <taxon>Bacteroidota</taxon>
        <taxon>Flavobacteriia</taxon>
        <taxon>Flavobacteriales</taxon>
        <taxon>Flavobacteriaceae</taxon>
        <taxon>Pseudotamlana</taxon>
    </lineage>
</organism>
<protein>
    <submittedName>
        <fullName evidence="1">Sulfatase-like hydrolase/transferase</fullName>
    </submittedName>
</protein>
<reference evidence="1" key="1">
    <citation type="submission" date="2021-05" db="EMBL/GenBank/DDBJ databases">
        <title>Draft genomes of bacteria isolated from model marine particles.</title>
        <authorList>
            <person name="Datta M.S."/>
            <person name="Schwartzman J.A."/>
            <person name="Enke T.N."/>
            <person name="Saavedra J."/>
            <person name="Cermak N."/>
            <person name="Cordero O.X."/>
        </authorList>
    </citation>
    <scope>NUCLEOTIDE SEQUENCE</scope>
    <source>
        <strain evidence="1">I2M19</strain>
    </source>
</reference>